<dbReference type="InterPro" id="IPR036866">
    <property type="entry name" value="RibonucZ/Hydroxyglut_hydro"/>
</dbReference>
<dbReference type="PANTHER" id="PTHR42951:SF22">
    <property type="entry name" value="METALLO BETA-LACTAMASE SUPERFAMILY LIPOPROTEIN"/>
    <property type="match status" value="1"/>
</dbReference>
<evidence type="ECO:0000313" key="2">
    <source>
        <dbReference type="EMBL" id="SJZ29539.1"/>
    </source>
</evidence>
<gene>
    <name evidence="2" type="ORF">SAMN02745149_00040</name>
</gene>
<dbReference type="PANTHER" id="PTHR42951">
    <property type="entry name" value="METALLO-BETA-LACTAMASE DOMAIN-CONTAINING"/>
    <property type="match status" value="1"/>
</dbReference>
<name>A0A1T4JHB6_TREPO</name>
<dbReference type="EMBL" id="FUWG01000002">
    <property type="protein sequence ID" value="SJZ29539.1"/>
    <property type="molecule type" value="Genomic_DNA"/>
</dbReference>
<dbReference type="OrthoDB" id="9761531at2"/>
<dbReference type="InterPro" id="IPR050855">
    <property type="entry name" value="NDM-1-like"/>
</dbReference>
<proteinExistence type="predicted"/>
<dbReference type="Proteomes" id="UP000190423">
    <property type="component" value="Unassembled WGS sequence"/>
</dbReference>
<keyword evidence="3" id="KW-1185">Reference proteome</keyword>
<feature type="domain" description="Metallo-beta-lactamase" evidence="1">
    <location>
        <begin position="165"/>
        <end position="344"/>
    </location>
</feature>
<sequence>MSDIYSPEAEFFGADVVLKPVSGTDGAQKRARWAVFERRSGTDFCAEPLGTVEAFRRNARDFPGHSCSISVELADFVPSENRPAFFAGILRIAERYFYSVFSAASLSVRQPDLPEFERVIFENGFVRAEKTSSEKSCWFVKCASDSCFTVFPMSEHILHISDGTGSFCTLVRGNERALLIDTSWGTANLPELVKKLVRTPFSVVNTHGHPDHCFGNCLFDEVLTPEHDRDVYAEIFKYSAERDEYFSSEKARAYYTSLPFPPFRPLSAGTVFDLGGVTVRTVPLYSHTHGSLGFLVEQDRILAAGDSLGSLVWLFMKESMPLEECIRIYESLFSFEFDRIIGGHAKVMWKKSIVRTIIKNIRQTLLPGYEFGGDDVKEIMGYKTGASFFCDDENSSWVLVSVRRSEKN</sequence>
<dbReference type="STRING" id="261392.SAMN02745149_00040"/>
<dbReference type="SMART" id="SM00849">
    <property type="entry name" value="Lactamase_B"/>
    <property type="match status" value="1"/>
</dbReference>
<reference evidence="2 3" key="1">
    <citation type="submission" date="2017-02" db="EMBL/GenBank/DDBJ databases">
        <authorList>
            <person name="Peterson S.W."/>
        </authorList>
    </citation>
    <scope>NUCLEOTIDE SEQUENCE [LARGE SCALE GENOMIC DNA]</scope>
    <source>
        <strain evidence="2 3">ATCC BAA-908</strain>
    </source>
</reference>
<dbReference type="RefSeq" id="WP_078931969.1">
    <property type="nucleotide sequence ID" value="NZ_FUWG01000002.1"/>
</dbReference>
<evidence type="ECO:0000313" key="3">
    <source>
        <dbReference type="Proteomes" id="UP000190423"/>
    </source>
</evidence>
<dbReference type="SUPFAM" id="SSF56281">
    <property type="entry name" value="Metallo-hydrolase/oxidoreductase"/>
    <property type="match status" value="1"/>
</dbReference>
<dbReference type="InterPro" id="IPR001279">
    <property type="entry name" value="Metallo-B-lactamas"/>
</dbReference>
<dbReference type="GeneID" id="78315364"/>
<dbReference type="Pfam" id="PF00753">
    <property type="entry name" value="Lactamase_B"/>
    <property type="match status" value="1"/>
</dbReference>
<dbReference type="AlphaFoldDB" id="A0A1T4JHB6"/>
<evidence type="ECO:0000259" key="1">
    <source>
        <dbReference type="SMART" id="SM00849"/>
    </source>
</evidence>
<protein>
    <submittedName>
        <fullName evidence="2">Glyoxylase, beta-lactamase superfamily II</fullName>
    </submittedName>
</protein>
<organism evidence="2 3">
    <name type="scientific">Treponema porcinum</name>
    <dbReference type="NCBI Taxonomy" id="261392"/>
    <lineage>
        <taxon>Bacteria</taxon>
        <taxon>Pseudomonadati</taxon>
        <taxon>Spirochaetota</taxon>
        <taxon>Spirochaetia</taxon>
        <taxon>Spirochaetales</taxon>
        <taxon>Treponemataceae</taxon>
        <taxon>Treponema</taxon>
    </lineage>
</organism>
<dbReference type="Gene3D" id="3.60.15.10">
    <property type="entry name" value="Ribonuclease Z/Hydroxyacylglutathione hydrolase-like"/>
    <property type="match status" value="1"/>
</dbReference>
<accession>A0A1T4JHB6</accession>